<comment type="caution">
    <text evidence="2">The sequence shown here is derived from an EMBL/GenBank/DDBJ whole genome shotgun (WGS) entry which is preliminary data.</text>
</comment>
<feature type="region of interest" description="Disordered" evidence="1">
    <location>
        <begin position="73"/>
        <end position="112"/>
    </location>
</feature>
<organism evidence="2 3">
    <name type="scientific">Intrasporangium oryzae NRRL B-24470</name>
    <dbReference type="NCBI Taxonomy" id="1386089"/>
    <lineage>
        <taxon>Bacteria</taxon>
        <taxon>Bacillati</taxon>
        <taxon>Actinomycetota</taxon>
        <taxon>Actinomycetes</taxon>
        <taxon>Micrococcales</taxon>
        <taxon>Intrasporangiaceae</taxon>
        <taxon>Intrasporangium</taxon>
    </lineage>
</organism>
<accession>W9G4K1</accession>
<sequence>MSGALGGSLSPAFPLTLRRTGGIAGYDDTIVLKADGQLIVDTRTVRGRSCTLGSSPQRRLIAALSALRLDESRAPVGIQTTPSDSSGTGDETSDPIHISVTDKEARPVDLSDPSLGEVASMVGALIADVTLSSPATTACKTPAVAATTGNP</sequence>
<dbReference type="eggNOG" id="ENOG5031NR1">
    <property type="taxonomic scope" value="Bacteria"/>
</dbReference>
<gene>
    <name evidence="2" type="ORF">N865_21100</name>
</gene>
<evidence type="ECO:0000313" key="2">
    <source>
        <dbReference type="EMBL" id="EWS99727.1"/>
    </source>
</evidence>
<evidence type="ECO:0000256" key="1">
    <source>
        <dbReference type="SAM" id="MobiDB-lite"/>
    </source>
</evidence>
<protein>
    <submittedName>
        <fullName evidence="2">Uncharacterized protein</fullName>
    </submittedName>
</protein>
<evidence type="ECO:0000313" key="3">
    <source>
        <dbReference type="Proteomes" id="UP000019489"/>
    </source>
</evidence>
<feature type="compositionally biased region" description="Basic and acidic residues" evidence="1">
    <location>
        <begin position="100"/>
        <end position="109"/>
    </location>
</feature>
<dbReference type="Proteomes" id="UP000019489">
    <property type="component" value="Unassembled WGS sequence"/>
</dbReference>
<dbReference type="PATRIC" id="fig|1386089.3.peg.4063"/>
<keyword evidence="3" id="KW-1185">Reference proteome</keyword>
<feature type="compositionally biased region" description="Low complexity" evidence="1">
    <location>
        <begin position="80"/>
        <end position="90"/>
    </location>
</feature>
<dbReference type="OrthoDB" id="4871540at2"/>
<dbReference type="AlphaFoldDB" id="W9G4K1"/>
<dbReference type="RefSeq" id="WP_034810066.1">
    <property type="nucleotide sequence ID" value="NZ_AWSA01000076.1"/>
</dbReference>
<name>W9G4K1_9MICO</name>
<reference evidence="2 3" key="1">
    <citation type="submission" date="2013-08" db="EMBL/GenBank/DDBJ databases">
        <title>Intrasporangium oryzae NRRL B-24470.</title>
        <authorList>
            <person name="Liu H."/>
            <person name="Wang G."/>
        </authorList>
    </citation>
    <scope>NUCLEOTIDE SEQUENCE [LARGE SCALE GENOMIC DNA]</scope>
    <source>
        <strain evidence="2 3">NRRL B-24470</strain>
    </source>
</reference>
<dbReference type="EMBL" id="AWSA01000076">
    <property type="protein sequence ID" value="EWS99727.1"/>
    <property type="molecule type" value="Genomic_DNA"/>
</dbReference>
<proteinExistence type="predicted"/>